<dbReference type="Proteomes" id="UP001066276">
    <property type="component" value="Chromosome 1_2"/>
</dbReference>
<evidence type="ECO:0000313" key="2">
    <source>
        <dbReference type="EMBL" id="KAJ1209137.1"/>
    </source>
</evidence>
<evidence type="ECO:0000256" key="1">
    <source>
        <dbReference type="SAM" id="MobiDB-lite"/>
    </source>
</evidence>
<dbReference type="EMBL" id="JANPWB010000002">
    <property type="protein sequence ID" value="KAJ1209137.1"/>
    <property type="molecule type" value="Genomic_DNA"/>
</dbReference>
<feature type="region of interest" description="Disordered" evidence="1">
    <location>
        <begin position="1"/>
        <end position="20"/>
    </location>
</feature>
<sequence>MGHHKGMDSSQGNTMEQYTTPVAPHWWPAGLEVSGDAAGAPLSAGEPSRAELLAAIQGSRVALEGKIETVAVEINLLRADLRKVSDKVKVAEGSIAELQSEVGTLQSQVAQATSTVGRLEARLDDAEGRSRRNNVRLLGFPERAKGSAVAPGRPEGSGGATRRASGSGSPDRRSHGSGRLVESCHRVEIRREGTMVVVPVESDGGTDSERILEAGGDAEIT</sequence>
<comment type="caution">
    <text evidence="2">The sequence shown here is derived from an EMBL/GenBank/DDBJ whole genome shotgun (WGS) entry which is preliminary data.</text>
</comment>
<keyword evidence="3" id="KW-1185">Reference proteome</keyword>
<organism evidence="2 3">
    <name type="scientific">Pleurodeles waltl</name>
    <name type="common">Iberian ribbed newt</name>
    <dbReference type="NCBI Taxonomy" id="8319"/>
    <lineage>
        <taxon>Eukaryota</taxon>
        <taxon>Metazoa</taxon>
        <taxon>Chordata</taxon>
        <taxon>Craniata</taxon>
        <taxon>Vertebrata</taxon>
        <taxon>Euteleostomi</taxon>
        <taxon>Amphibia</taxon>
        <taxon>Batrachia</taxon>
        <taxon>Caudata</taxon>
        <taxon>Salamandroidea</taxon>
        <taxon>Salamandridae</taxon>
        <taxon>Pleurodelinae</taxon>
        <taxon>Pleurodeles</taxon>
    </lineage>
</organism>
<feature type="compositionally biased region" description="Low complexity" evidence="1">
    <location>
        <begin position="160"/>
        <end position="169"/>
    </location>
</feature>
<gene>
    <name evidence="2" type="ORF">NDU88_004515</name>
</gene>
<protein>
    <submittedName>
        <fullName evidence="2">Uncharacterized protein</fullName>
    </submittedName>
</protein>
<dbReference type="SUPFAM" id="SSF57997">
    <property type="entry name" value="Tropomyosin"/>
    <property type="match status" value="1"/>
</dbReference>
<reference evidence="2" key="1">
    <citation type="journal article" date="2022" name="bioRxiv">
        <title>Sequencing and chromosome-scale assembly of the giantPleurodeles waltlgenome.</title>
        <authorList>
            <person name="Brown T."/>
            <person name="Elewa A."/>
            <person name="Iarovenko S."/>
            <person name="Subramanian E."/>
            <person name="Araus A.J."/>
            <person name="Petzold A."/>
            <person name="Susuki M."/>
            <person name="Suzuki K.-i.T."/>
            <person name="Hayashi T."/>
            <person name="Toyoda A."/>
            <person name="Oliveira C."/>
            <person name="Osipova E."/>
            <person name="Leigh N.D."/>
            <person name="Simon A."/>
            <person name="Yun M.H."/>
        </authorList>
    </citation>
    <scope>NUCLEOTIDE SEQUENCE</scope>
    <source>
        <strain evidence="2">20211129_DDA</strain>
        <tissue evidence="2">Liver</tissue>
    </source>
</reference>
<name>A0AAV7W5G7_PLEWA</name>
<proteinExistence type="predicted"/>
<accession>A0AAV7W5G7</accession>
<dbReference type="AlphaFoldDB" id="A0AAV7W5G7"/>
<feature type="region of interest" description="Disordered" evidence="1">
    <location>
        <begin position="125"/>
        <end position="221"/>
    </location>
</feature>
<dbReference type="Gene3D" id="1.20.5.340">
    <property type="match status" value="1"/>
</dbReference>
<feature type="compositionally biased region" description="Polar residues" evidence="1">
    <location>
        <begin position="8"/>
        <end position="20"/>
    </location>
</feature>
<evidence type="ECO:0000313" key="3">
    <source>
        <dbReference type="Proteomes" id="UP001066276"/>
    </source>
</evidence>
<feature type="compositionally biased region" description="Basic and acidic residues" evidence="1">
    <location>
        <begin position="182"/>
        <end position="193"/>
    </location>
</feature>